<dbReference type="Pfam" id="PF13155">
    <property type="entry name" value="Toprim_2"/>
    <property type="match status" value="1"/>
</dbReference>
<evidence type="ECO:0000313" key="2">
    <source>
        <dbReference type="Proteomes" id="UP000219897"/>
    </source>
</evidence>
<proteinExistence type="predicted"/>
<dbReference type="CDD" id="cd01029">
    <property type="entry name" value="TOPRIM_primases"/>
    <property type="match status" value="1"/>
</dbReference>
<dbReference type="Gene3D" id="3.40.1360.10">
    <property type="match status" value="1"/>
</dbReference>
<dbReference type="InterPro" id="IPR050219">
    <property type="entry name" value="DnaG_primase"/>
</dbReference>
<evidence type="ECO:0000313" key="1">
    <source>
        <dbReference type="EMBL" id="PER55558.1"/>
    </source>
</evidence>
<dbReference type="SUPFAM" id="SSF56731">
    <property type="entry name" value="DNA primase core"/>
    <property type="match status" value="1"/>
</dbReference>
<evidence type="ECO:0008006" key="3">
    <source>
        <dbReference type="Google" id="ProtNLM"/>
    </source>
</evidence>
<dbReference type="AlphaFoldDB" id="A0ABD6SF60"/>
<dbReference type="PANTHER" id="PTHR30313">
    <property type="entry name" value="DNA PRIMASE"/>
    <property type="match status" value="1"/>
</dbReference>
<sequence length="307" mass="35921">MHVKDNFAVKKRIKKEGFVSKRKRNVQTLRLSGVDFEVVDVNCSICSRKVCYNKLVNREARSEGMLALTYEKLMRFLLQDEDQKEFVRELANKRKGSFKTYMRRGIFCSADEELEELGYILEQMGLDETALGVDDATLILFKRGYILPVWDGYNNLLFFINYSWLRDKSKKYLNIYPIENQKNIKAMKMYGMHNLKQALQEDRIFVVEGAFDVLRLEEYGLPAVCLLGTKVMPYHKQFLSRFSTVIYIQDEDGAGEGAWSKFKREIPHALAYRMSGVYKDVDEYAEKSKLEFEEWLHPLLTLGKRTA</sequence>
<accession>A0ABD6SF60</accession>
<dbReference type="PANTHER" id="PTHR30313:SF2">
    <property type="entry name" value="DNA PRIMASE"/>
    <property type="match status" value="1"/>
</dbReference>
<comment type="caution">
    <text evidence="1">The sequence shown here is derived from an EMBL/GenBank/DDBJ whole genome shotgun (WGS) entry which is preliminary data.</text>
</comment>
<protein>
    <recommendedName>
        <fullName evidence="3">Toprim domain-containing protein</fullName>
    </recommendedName>
</protein>
<dbReference type="Proteomes" id="UP000219897">
    <property type="component" value="Unassembled WGS sequence"/>
</dbReference>
<gene>
    <name evidence="1" type="ORF">CN495_07335</name>
</gene>
<reference evidence="1 2" key="1">
    <citation type="submission" date="2017-09" db="EMBL/GenBank/DDBJ databases">
        <title>Large-scale bioinformatics analysis of Bacillus genomes uncovers conserved roles of natural products in bacterial physiology.</title>
        <authorList>
            <consortium name="Agbiome Team Llc"/>
            <person name="Bleich R.M."/>
            <person name="Kirk G.J."/>
            <person name="Santa Maria K.C."/>
            <person name="Allen S.E."/>
            <person name="Farag S."/>
            <person name="Shank E.A."/>
            <person name="Bowers A."/>
        </authorList>
    </citation>
    <scope>NUCLEOTIDE SEQUENCE [LARGE SCALE GENOMIC DNA]</scope>
    <source>
        <strain evidence="1 2">AFS005140</strain>
    </source>
</reference>
<dbReference type="InterPro" id="IPR034154">
    <property type="entry name" value="TOPRIM_DnaG/twinkle"/>
</dbReference>
<organism evidence="1 2">
    <name type="scientific">Bacillus thuringiensis</name>
    <dbReference type="NCBI Taxonomy" id="1428"/>
    <lineage>
        <taxon>Bacteria</taxon>
        <taxon>Bacillati</taxon>
        <taxon>Bacillota</taxon>
        <taxon>Bacilli</taxon>
        <taxon>Bacillales</taxon>
        <taxon>Bacillaceae</taxon>
        <taxon>Bacillus</taxon>
        <taxon>Bacillus cereus group</taxon>
    </lineage>
</organism>
<dbReference type="EMBL" id="NTYF01000023">
    <property type="protein sequence ID" value="PER55558.1"/>
    <property type="molecule type" value="Genomic_DNA"/>
</dbReference>
<name>A0ABD6SF60_BACTU</name>